<proteinExistence type="predicted"/>
<dbReference type="AlphaFoldDB" id="A0A438K3Q3"/>
<sequence length="165" mass="17425">MCSQRRRHSHERDAASACVSCREHSDAARQVRDTLIVRNRASSTGAAECWRPFYIFVRWSGSGSWRKRGGSLDGFRSSCFDGCVVCHAVFERLPLEEEEGAVQVQPTASQSSGVTGGGAGGQLGDGGGSGGGAGVPIYNMGASMGNFPFPGDLLRWGGSAPRPPF</sequence>
<feature type="compositionally biased region" description="Gly residues" evidence="1">
    <location>
        <begin position="114"/>
        <end position="128"/>
    </location>
</feature>
<name>A0A438K3Q3_VITVI</name>
<feature type="region of interest" description="Disordered" evidence="1">
    <location>
        <begin position="101"/>
        <end position="128"/>
    </location>
</feature>
<dbReference type="EMBL" id="QGNW01000017">
    <property type="protein sequence ID" value="RVX15836.1"/>
    <property type="molecule type" value="Genomic_DNA"/>
</dbReference>
<evidence type="ECO:0000313" key="2">
    <source>
        <dbReference type="EMBL" id="RVX15836.1"/>
    </source>
</evidence>
<dbReference type="Proteomes" id="UP000288805">
    <property type="component" value="Unassembled WGS sequence"/>
</dbReference>
<protein>
    <submittedName>
        <fullName evidence="2">Uncharacterized protein</fullName>
    </submittedName>
</protein>
<accession>A0A438K3Q3</accession>
<organism evidence="2 3">
    <name type="scientific">Vitis vinifera</name>
    <name type="common">Grape</name>
    <dbReference type="NCBI Taxonomy" id="29760"/>
    <lineage>
        <taxon>Eukaryota</taxon>
        <taxon>Viridiplantae</taxon>
        <taxon>Streptophyta</taxon>
        <taxon>Embryophyta</taxon>
        <taxon>Tracheophyta</taxon>
        <taxon>Spermatophyta</taxon>
        <taxon>Magnoliopsida</taxon>
        <taxon>eudicotyledons</taxon>
        <taxon>Gunneridae</taxon>
        <taxon>Pentapetalae</taxon>
        <taxon>rosids</taxon>
        <taxon>Vitales</taxon>
        <taxon>Vitaceae</taxon>
        <taxon>Viteae</taxon>
        <taxon>Vitis</taxon>
    </lineage>
</organism>
<evidence type="ECO:0000256" key="1">
    <source>
        <dbReference type="SAM" id="MobiDB-lite"/>
    </source>
</evidence>
<evidence type="ECO:0000313" key="3">
    <source>
        <dbReference type="Proteomes" id="UP000288805"/>
    </source>
</evidence>
<reference evidence="2 3" key="1">
    <citation type="journal article" date="2018" name="PLoS Genet.">
        <title>Population sequencing reveals clonal diversity and ancestral inbreeding in the grapevine cultivar Chardonnay.</title>
        <authorList>
            <person name="Roach M.J."/>
            <person name="Johnson D.L."/>
            <person name="Bohlmann J."/>
            <person name="van Vuuren H.J."/>
            <person name="Jones S.J."/>
            <person name="Pretorius I.S."/>
            <person name="Schmidt S.A."/>
            <person name="Borneman A.R."/>
        </authorList>
    </citation>
    <scope>NUCLEOTIDE SEQUENCE [LARGE SCALE GENOMIC DNA]</scope>
    <source>
        <strain evidence="3">cv. Chardonnay</strain>
        <tissue evidence="2">Leaf</tissue>
    </source>
</reference>
<comment type="caution">
    <text evidence="2">The sequence shown here is derived from an EMBL/GenBank/DDBJ whole genome shotgun (WGS) entry which is preliminary data.</text>
</comment>
<gene>
    <name evidence="2" type="ORF">CK203_005771</name>
</gene>